<protein>
    <recommendedName>
        <fullName evidence="3">Fur-regulated basic protein FbpA</fullName>
    </recommendedName>
</protein>
<sequence length="49" mass="6129">MHIIREQELQNEFERKLQRPLNSEEKLFVQWMIEQQEKEHGFSFVEPKN</sequence>
<dbReference type="EMBL" id="JBHSPF010000059">
    <property type="protein sequence ID" value="MFC5629398.1"/>
    <property type="molecule type" value="Genomic_DNA"/>
</dbReference>
<evidence type="ECO:0000313" key="1">
    <source>
        <dbReference type="EMBL" id="MFC5629398.1"/>
    </source>
</evidence>
<dbReference type="Proteomes" id="UP001596143">
    <property type="component" value="Unassembled WGS sequence"/>
</dbReference>
<evidence type="ECO:0008006" key="3">
    <source>
        <dbReference type="Google" id="ProtNLM"/>
    </source>
</evidence>
<evidence type="ECO:0000313" key="2">
    <source>
        <dbReference type="Proteomes" id="UP001596143"/>
    </source>
</evidence>
<keyword evidence="2" id="KW-1185">Reference proteome</keyword>
<name>A0ABW0U7G3_9BACI</name>
<dbReference type="RefSeq" id="WP_270897125.1">
    <property type="nucleotide sequence ID" value="NZ_JBHSPF010000059.1"/>
</dbReference>
<organism evidence="1 2">
    <name type="scientific">Aliibacillus thermotolerans</name>
    <dbReference type="NCBI Taxonomy" id="1834418"/>
    <lineage>
        <taxon>Bacteria</taxon>
        <taxon>Bacillati</taxon>
        <taxon>Bacillota</taxon>
        <taxon>Bacilli</taxon>
        <taxon>Bacillales</taxon>
        <taxon>Bacillaceae</taxon>
        <taxon>Aliibacillus</taxon>
    </lineage>
</organism>
<reference evidence="2" key="1">
    <citation type="journal article" date="2019" name="Int. J. Syst. Evol. Microbiol.">
        <title>The Global Catalogue of Microorganisms (GCM) 10K type strain sequencing project: providing services to taxonomists for standard genome sequencing and annotation.</title>
        <authorList>
            <consortium name="The Broad Institute Genomics Platform"/>
            <consortium name="The Broad Institute Genome Sequencing Center for Infectious Disease"/>
            <person name="Wu L."/>
            <person name="Ma J."/>
        </authorList>
    </citation>
    <scope>NUCLEOTIDE SEQUENCE [LARGE SCALE GENOMIC DNA]</scope>
    <source>
        <strain evidence="2">CGMCC 1.15790</strain>
    </source>
</reference>
<gene>
    <name evidence="1" type="ORF">ACFPTR_11095</name>
</gene>
<comment type="caution">
    <text evidence="1">The sequence shown here is derived from an EMBL/GenBank/DDBJ whole genome shotgun (WGS) entry which is preliminary data.</text>
</comment>
<accession>A0ABW0U7G3</accession>
<proteinExistence type="predicted"/>